<feature type="transmembrane region" description="Helical" evidence="9">
    <location>
        <begin position="208"/>
        <end position="229"/>
    </location>
</feature>
<protein>
    <submittedName>
        <fullName evidence="11">MFS transporter</fullName>
    </submittedName>
</protein>
<dbReference type="InterPro" id="IPR011701">
    <property type="entry name" value="MFS"/>
</dbReference>
<dbReference type="AlphaFoldDB" id="A0A4R1B9Z0"/>
<dbReference type="PRINTS" id="PR01035">
    <property type="entry name" value="TCRTETA"/>
</dbReference>
<evidence type="ECO:0000256" key="7">
    <source>
        <dbReference type="ARBA" id="ARBA00023136"/>
    </source>
</evidence>
<dbReference type="PROSITE" id="PS50850">
    <property type="entry name" value="MFS"/>
    <property type="match status" value="1"/>
</dbReference>
<feature type="transmembrane region" description="Helical" evidence="9">
    <location>
        <begin position="61"/>
        <end position="80"/>
    </location>
</feature>
<keyword evidence="5 9" id="KW-0812">Transmembrane</keyword>
<evidence type="ECO:0000256" key="2">
    <source>
        <dbReference type="ARBA" id="ARBA00007520"/>
    </source>
</evidence>
<dbReference type="PROSITE" id="PS00216">
    <property type="entry name" value="SUGAR_TRANSPORT_1"/>
    <property type="match status" value="1"/>
</dbReference>
<evidence type="ECO:0000256" key="1">
    <source>
        <dbReference type="ARBA" id="ARBA00004651"/>
    </source>
</evidence>
<feature type="compositionally biased region" description="Basic and acidic residues" evidence="8">
    <location>
        <begin position="564"/>
        <end position="581"/>
    </location>
</feature>
<dbReference type="PANTHER" id="PTHR23501">
    <property type="entry name" value="MAJOR FACILITATOR SUPERFAMILY"/>
    <property type="match status" value="1"/>
</dbReference>
<feature type="transmembrane region" description="Helical" evidence="9">
    <location>
        <begin position="315"/>
        <end position="331"/>
    </location>
</feature>
<evidence type="ECO:0000313" key="11">
    <source>
        <dbReference type="EMBL" id="TCJ13718.1"/>
    </source>
</evidence>
<reference evidence="11 12" key="1">
    <citation type="submission" date="2019-03" db="EMBL/GenBank/DDBJ databases">
        <title>Whole genome sequence of a novel Rubrobacter taiwanensis strain, isolated from Yellowstone National Park.</title>
        <authorList>
            <person name="Freed S."/>
            <person name="Ramaley R.F."/>
            <person name="Kyndt J.A."/>
        </authorList>
    </citation>
    <scope>NUCLEOTIDE SEQUENCE [LARGE SCALE GENOMIC DNA]</scope>
    <source>
        <strain evidence="11 12">Yellowstone</strain>
    </source>
</reference>
<feature type="transmembrane region" description="Helical" evidence="9">
    <location>
        <begin position="149"/>
        <end position="170"/>
    </location>
</feature>
<feature type="transmembrane region" description="Helical" evidence="9">
    <location>
        <begin position="119"/>
        <end position="137"/>
    </location>
</feature>
<feature type="transmembrane region" description="Helical" evidence="9">
    <location>
        <begin position="32"/>
        <end position="49"/>
    </location>
</feature>
<feature type="transmembrane region" description="Helical" evidence="9">
    <location>
        <begin position="278"/>
        <end position="303"/>
    </location>
</feature>
<dbReference type="GO" id="GO:0005886">
    <property type="term" value="C:plasma membrane"/>
    <property type="evidence" value="ECO:0007669"/>
    <property type="project" value="UniProtKB-SubCell"/>
</dbReference>
<dbReference type="Proteomes" id="UP000295244">
    <property type="component" value="Unassembled WGS sequence"/>
</dbReference>
<evidence type="ECO:0000256" key="3">
    <source>
        <dbReference type="ARBA" id="ARBA00022448"/>
    </source>
</evidence>
<dbReference type="CDD" id="cd17502">
    <property type="entry name" value="MFS_Azr1_MDR_like"/>
    <property type="match status" value="1"/>
</dbReference>
<comment type="caution">
    <text evidence="11">The sequence shown here is derived from an EMBL/GenBank/DDBJ whole genome shotgun (WGS) entry which is preliminary data.</text>
</comment>
<dbReference type="EMBL" id="SKBU01000038">
    <property type="protein sequence ID" value="TCJ13718.1"/>
    <property type="molecule type" value="Genomic_DNA"/>
</dbReference>
<feature type="transmembrane region" description="Helical" evidence="9">
    <location>
        <begin position="458"/>
        <end position="476"/>
    </location>
</feature>
<feature type="transmembrane region" description="Helical" evidence="9">
    <location>
        <begin position="250"/>
        <end position="272"/>
    </location>
</feature>
<dbReference type="InterPro" id="IPR036259">
    <property type="entry name" value="MFS_trans_sf"/>
</dbReference>
<keyword evidence="6 9" id="KW-1133">Transmembrane helix</keyword>
<comment type="similarity">
    <text evidence="2">Belongs to the major facilitator superfamily. TCR/Tet family.</text>
</comment>
<comment type="subcellular location">
    <subcellularLocation>
        <location evidence="1">Cell membrane</location>
        <topology evidence="1">Multi-pass membrane protein</topology>
    </subcellularLocation>
</comment>
<gene>
    <name evidence="11" type="ORF">E0L93_14610</name>
</gene>
<dbReference type="PANTHER" id="PTHR23501:SF197">
    <property type="entry name" value="COMD"/>
    <property type="match status" value="1"/>
</dbReference>
<dbReference type="InterPro" id="IPR020846">
    <property type="entry name" value="MFS_dom"/>
</dbReference>
<evidence type="ECO:0000256" key="4">
    <source>
        <dbReference type="ARBA" id="ARBA00022475"/>
    </source>
</evidence>
<keyword evidence="7 9" id="KW-0472">Membrane</keyword>
<evidence type="ECO:0000259" key="10">
    <source>
        <dbReference type="PROSITE" id="PS50850"/>
    </source>
</evidence>
<proteinExistence type="inferred from homology"/>
<name>A0A4R1B9Z0_9ACTN</name>
<dbReference type="Pfam" id="PF07690">
    <property type="entry name" value="MFS_1"/>
    <property type="match status" value="1"/>
</dbReference>
<dbReference type="Gene3D" id="1.20.1250.20">
    <property type="entry name" value="MFS general substrate transporter like domains"/>
    <property type="match status" value="1"/>
</dbReference>
<dbReference type="FunFam" id="1.20.1720.10:FF:000004">
    <property type="entry name" value="EmrB/QacA family drug resistance transporter"/>
    <property type="match status" value="1"/>
</dbReference>
<feature type="transmembrane region" description="Helical" evidence="9">
    <location>
        <begin position="386"/>
        <end position="405"/>
    </location>
</feature>
<dbReference type="OrthoDB" id="7375466at2"/>
<feature type="transmembrane region" description="Helical" evidence="9">
    <location>
        <begin position="86"/>
        <end position="107"/>
    </location>
</feature>
<evidence type="ECO:0000313" key="12">
    <source>
        <dbReference type="Proteomes" id="UP000295244"/>
    </source>
</evidence>
<keyword evidence="12" id="KW-1185">Reference proteome</keyword>
<feature type="domain" description="Major facilitator superfamily (MFS) profile" evidence="10">
    <location>
        <begin position="1"/>
        <end position="481"/>
    </location>
</feature>
<evidence type="ECO:0000256" key="8">
    <source>
        <dbReference type="SAM" id="MobiDB-lite"/>
    </source>
</evidence>
<sequence length="581" mass="61248">MAGMLVAASSQTIISPALPVMVAELGGMDHYSWLPTSGLLASAVTVPIVGKLSDMYGRRGFYIGGFVLFLTGSALAGAAQDFWWLVAARVVQGMGMGTIMPLSQTIIGDIISPRERGRYMGYMGAVFGLASVTGPLAGGLITDNASWRWLFYVNLPIGIAALAFIAMYLHPPQLVRRHKIDYIGFVTLGLGLTAVLLATSWGGTVYPWGSWQILGLYAAGILALAAFAVNETRAPDPVIPPRLWRNPVFTLSNLASMTIIMTFFGATIYIPVFAQGVIGMSVTGSGAVIVPLMLSMILVSILVGRLITRTGRYKAFVLAGTLAVALGYILLARLGPGSTQLDLTLAMAVIGIGLGAVIQTYTLIVQNATSREDLGVATATTQFSRSAGATLGISLFGTIMTGGMAREMPRYLPEGAAPAQLANGGGVGAVLDPETLTGLSPAVEAGIREGLAAAMQPVFLAGIPLALLAFAATLFIKELPLRLTSFAAEAEKREAARRLLAAGVWLTQLADEVEHANGDVPEALEAAARLVPGEPRESGRERARRAAREVIRPLAAQLLLTATHARDPDRRPERSRVDGRA</sequence>
<dbReference type="InterPro" id="IPR005829">
    <property type="entry name" value="Sugar_transporter_CS"/>
</dbReference>
<evidence type="ECO:0000256" key="5">
    <source>
        <dbReference type="ARBA" id="ARBA00022692"/>
    </source>
</evidence>
<organism evidence="11 12">
    <name type="scientific">Rubrobacter taiwanensis</name>
    <dbReference type="NCBI Taxonomy" id="185139"/>
    <lineage>
        <taxon>Bacteria</taxon>
        <taxon>Bacillati</taxon>
        <taxon>Actinomycetota</taxon>
        <taxon>Rubrobacteria</taxon>
        <taxon>Rubrobacterales</taxon>
        <taxon>Rubrobacteraceae</taxon>
        <taxon>Rubrobacter</taxon>
    </lineage>
</organism>
<feature type="transmembrane region" description="Helical" evidence="9">
    <location>
        <begin position="343"/>
        <end position="365"/>
    </location>
</feature>
<evidence type="ECO:0000256" key="6">
    <source>
        <dbReference type="ARBA" id="ARBA00022989"/>
    </source>
</evidence>
<accession>A0A4R1B9Z0</accession>
<dbReference type="GO" id="GO:0022857">
    <property type="term" value="F:transmembrane transporter activity"/>
    <property type="evidence" value="ECO:0007669"/>
    <property type="project" value="InterPro"/>
</dbReference>
<keyword evidence="3" id="KW-0813">Transport</keyword>
<evidence type="ECO:0000256" key="9">
    <source>
        <dbReference type="SAM" id="Phobius"/>
    </source>
</evidence>
<feature type="transmembrane region" description="Helical" evidence="9">
    <location>
        <begin position="182"/>
        <end position="202"/>
    </location>
</feature>
<keyword evidence="4" id="KW-1003">Cell membrane</keyword>
<dbReference type="SUPFAM" id="SSF103473">
    <property type="entry name" value="MFS general substrate transporter"/>
    <property type="match status" value="1"/>
</dbReference>
<dbReference type="Gene3D" id="1.20.1720.10">
    <property type="entry name" value="Multidrug resistance protein D"/>
    <property type="match status" value="1"/>
</dbReference>
<dbReference type="InterPro" id="IPR001958">
    <property type="entry name" value="Tet-R_TetA/multi-R_MdtG-like"/>
</dbReference>
<feature type="region of interest" description="Disordered" evidence="8">
    <location>
        <begin position="562"/>
        <end position="581"/>
    </location>
</feature>